<dbReference type="InterPro" id="IPR000906">
    <property type="entry name" value="ZU5_dom"/>
</dbReference>
<gene>
    <name evidence="3" type="ORF">HOLleu_43694</name>
</gene>
<organism evidence="3 4">
    <name type="scientific">Holothuria leucospilota</name>
    <name type="common">Black long sea cucumber</name>
    <name type="synonym">Mertensiothuria leucospilota</name>
    <dbReference type="NCBI Taxonomy" id="206669"/>
    <lineage>
        <taxon>Eukaryota</taxon>
        <taxon>Metazoa</taxon>
        <taxon>Echinodermata</taxon>
        <taxon>Eleutherozoa</taxon>
        <taxon>Echinozoa</taxon>
        <taxon>Holothuroidea</taxon>
        <taxon>Aspidochirotacea</taxon>
        <taxon>Aspidochirotida</taxon>
        <taxon>Holothuriidae</taxon>
        <taxon>Holothuria</taxon>
    </lineage>
</organism>
<evidence type="ECO:0000256" key="1">
    <source>
        <dbReference type="SAM" id="MobiDB-lite"/>
    </source>
</evidence>
<feature type="domain" description="ZU5" evidence="2">
    <location>
        <begin position="205"/>
        <end position="318"/>
    </location>
</feature>
<evidence type="ECO:0000313" key="3">
    <source>
        <dbReference type="EMBL" id="KAJ8018356.1"/>
    </source>
</evidence>
<dbReference type="Pfam" id="PF00791">
    <property type="entry name" value="ZU5"/>
    <property type="match status" value="1"/>
</dbReference>
<dbReference type="Proteomes" id="UP001152320">
    <property type="component" value="Unassembled WGS sequence"/>
</dbReference>
<dbReference type="Gene3D" id="2.60.220.30">
    <property type="match status" value="1"/>
</dbReference>
<evidence type="ECO:0000259" key="2">
    <source>
        <dbReference type="PROSITE" id="PS51145"/>
    </source>
</evidence>
<sequence length="318" mass="35568">MQGPTTSSLSGTSTESSKYVHTQGKLKRIESDSVSEFVLPEKKTKVVPEQPAASDITQRVLQTGTVSSSEHTDILEEVPFGSVVERNVQEVAVASGVEQRTIPEEVPVTGVVQWFDQGQTPAVDIDERFNLQQMLMGGVRQRVFQEVASVNSITPMTFLRETFSDVTQRSFYGNASVQRPVHENPPILGIAQNQLIVQDNQVQMFQSQAVITQFGGVVEIPDTGVILRVPPNALPEHMERCLIQMRIIPTSMSHDETMSFSSNSSVRVELLPNHFRFRCYVQLTLPHCLELKKNVLRRARIFMSHHNEGVRCHSGKSE</sequence>
<feature type="region of interest" description="Disordered" evidence="1">
    <location>
        <begin position="1"/>
        <end position="26"/>
    </location>
</feature>
<dbReference type="PROSITE" id="PS51145">
    <property type="entry name" value="ZU5"/>
    <property type="match status" value="1"/>
</dbReference>
<dbReference type="EMBL" id="JAIZAY010000417">
    <property type="protein sequence ID" value="KAJ8018356.1"/>
    <property type="molecule type" value="Genomic_DNA"/>
</dbReference>
<dbReference type="AlphaFoldDB" id="A0A9Q0YBA6"/>
<comment type="caution">
    <text evidence="3">The sequence shown here is derived from an EMBL/GenBank/DDBJ whole genome shotgun (WGS) entry which is preliminary data.</text>
</comment>
<reference evidence="3" key="1">
    <citation type="submission" date="2021-10" db="EMBL/GenBank/DDBJ databases">
        <title>Tropical sea cucumber genome reveals ecological adaptation and Cuvierian tubules defense mechanism.</title>
        <authorList>
            <person name="Chen T."/>
        </authorList>
    </citation>
    <scope>NUCLEOTIDE SEQUENCE</scope>
    <source>
        <strain evidence="3">Nanhai2018</strain>
        <tissue evidence="3">Muscle</tissue>
    </source>
</reference>
<keyword evidence="4" id="KW-1185">Reference proteome</keyword>
<feature type="compositionally biased region" description="Low complexity" evidence="1">
    <location>
        <begin position="1"/>
        <end position="17"/>
    </location>
</feature>
<proteinExistence type="predicted"/>
<name>A0A9Q0YBA6_HOLLE</name>
<evidence type="ECO:0000313" key="4">
    <source>
        <dbReference type="Proteomes" id="UP001152320"/>
    </source>
</evidence>
<protein>
    <recommendedName>
        <fullName evidence="2">ZU5 domain-containing protein</fullName>
    </recommendedName>
</protein>
<accession>A0A9Q0YBA6</accession>